<reference evidence="2 3" key="1">
    <citation type="journal article" date="2021" name="Elife">
        <title>Chloroplast acquisition without the gene transfer in kleptoplastic sea slugs, Plakobranchus ocellatus.</title>
        <authorList>
            <person name="Maeda T."/>
            <person name="Takahashi S."/>
            <person name="Yoshida T."/>
            <person name="Shimamura S."/>
            <person name="Takaki Y."/>
            <person name="Nagai Y."/>
            <person name="Toyoda A."/>
            <person name="Suzuki Y."/>
            <person name="Arimoto A."/>
            <person name="Ishii H."/>
            <person name="Satoh N."/>
            <person name="Nishiyama T."/>
            <person name="Hasebe M."/>
            <person name="Maruyama T."/>
            <person name="Minagawa J."/>
            <person name="Obokata J."/>
            <person name="Shigenobu S."/>
        </authorList>
    </citation>
    <scope>NUCLEOTIDE SEQUENCE [LARGE SCALE GENOMIC DNA]</scope>
</reference>
<protein>
    <submittedName>
        <fullName evidence="2">Uncharacterized protein</fullName>
    </submittedName>
</protein>
<comment type="caution">
    <text evidence="2">The sequence shown here is derived from an EMBL/GenBank/DDBJ whole genome shotgun (WGS) entry which is preliminary data.</text>
</comment>
<evidence type="ECO:0000256" key="1">
    <source>
        <dbReference type="SAM" id="MobiDB-lite"/>
    </source>
</evidence>
<sequence length="120" mass="14226">MKHLHLQCSDTASSWYKQQYTMLSEPIIHRDKVTLFNEQLIKFKPKGKEVISELKSQTSLFSRVYIFSQRRDCNPNEFFRYEHQPFLPSLSTNGSLDESKKSDMVNFPEELMQPVRNRPP</sequence>
<keyword evidence="3" id="KW-1185">Reference proteome</keyword>
<proteinExistence type="predicted"/>
<dbReference type="AlphaFoldDB" id="A0AAV4IT58"/>
<gene>
    <name evidence="2" type="ORF">ElyMa_001375100</name>
</gene>
<name>A0AAV4IT58_9GAST</name>
<feature type="region of interest" description="Disordered" evidence="1">
    <location>
        <begin position="87"/>
        <end position="120"/>
    </location>
</feature>
<accession>A0AAV4IT58</accession>
<dbReference type="EMBL" id="BMAT01002732">
    <property type="protein sequence ID" value="GFS12593.1"/>
    <property type="molecule type" value="Genomic_DNA"/>
</dbReference>
<dbReference type="Proteomes" id="UP000762676">
    <property type="component" value="Unassembled WGS sequence"/>
</dbReference>
<organism evidence="2 3">
    <name type="scientific">Elysia marginata</name>
    <dbReference type="NCBI Taxonomy" id="1093978"/>
    <lineage>
        <taxon>Eukaryota</taxon>
        <taxon>Metazoa</taxon>
        <taxon>Spiralia</taxon>
        <taxon>Lophotrochozoa</taxon>
        <taxon>Mollusca</taxon>
        <taxon>Gastropoda</taxon>
        <taxon>Heterobranchia</taxon>
        <taxon>Euthyneura</taxon>
        <taxon>Panpulmonata</taxon>
        <taxon>Sacoglossa</taxon>
        <taxon>Placobranchoidea</taxon>
        <taxon>Plakobranchidae</taxon>
        <taxon>Elysia</taxon>
    </lineage>
</organism>
<evidence type="ECO:0000313" key="3">
    <source>
        <dbReference type="Proteomes" id="UP000762676"/>
    </source>
</evidence>
<evidence type="ECO:0000313" key="2">
    <source>
        <dbReference type="EMBL" id="GFS12593.1"/>
    </source>
</evidence>